<keyword evidence="10" id="KW-1185">Reference proteome</keyword>
<evidence type="ECO:0000313" key="9">
    <source>
        <dbReference type="EMBL" id="KAL2913448.1"/>
    </source>
</evidence>
<comment type="similarity">
    <text evidence="2 7">Belongs to the EMC3 family.</text>
</comment>
<proteinExistence type="inferred from homology"/>
<dbReference type="PANTHER" id="PTHR13116:SF5">
    <property type="entry name" value="ER MEMBRANE PROTEIN COMPLEX SUBUNIT 3"/>
    <property type="match status" value="1"/>
</dbReference>
<dbReference type="Proteomes" id="UP001527925">
    <property type="component" value="Unassembled WGS sequence"/>
</dbReference>
<dbReference type="PANTHER" id="PTHR13116">
    <property type="entry name" value="ER MEMBRANE PROTEIN COMPLEX SUBUNIT 3"/>
    <property type="match status" value="1"/>
</dbReference>
<comment type="function">
    <text evidence="7">The EMC seems to be required for efficient folding of proteins in the endoplasmic reticulum (ER).</text>
</comment>
<keyword evidence="6 8" id="KW-0472">Membrane</keyword>
<organism evidence="9 10">
    <name type="scientific">Polyrhizophydium stewartii</name>
    <dbReference type="NCBI Taxonomy" id="2732419"/>
    <lineage>
        <taxon>Eukaryota</taxon>
        <taxon>Fungi</taxon>
        <taxon>Fungi incertae sedis</taxon>
        <taxon>Chytridiomycota</taxon>
        <taxon>Chytridiomycota incertae sedis</taxon>
        <taxon>Chytridiomycetes</taxon>
        <taxon>Rhizophydiales</taxon>
        <taxon>Rhizophydiales incertae sedis</taxon>
        <taxon>Polyrhizophydium</taxon>
    </lineage>
</organism>
<evidence type="ECO:0000256" key="4">
    <source>
        <dbReference type="ARBA" id="ARBA00022692"/>
    </source>
</evidence>
<evidence type="ECO:0000256" key="7">
    <source>
        <dbReference type="PIRNR" id="PIRNR010045"/>
    </source>
</evidence>
<evidence type="ECO:0000256" key="5">
    <source>
        <dbReference type="ARBA" id="ARBA00022989"/>
    </source>
</evidence>
<dbReference type="InterPro" id="IPR002809">
    <property type="entry name" value="EMC3/TMCO1"/>
</dbReference>
<feature type="transmembrane region" description="Helical" evidence="8">
    <location>
        <begin position="179"/>
        <end position="200"/>
    </location>
</feature>
<evidence type="ECO:0000256" key="6">
    <source>
        <dbReference type="ARBA" id="ARBA00023136"/>
    </source>
</evidence>
<evidence type="ECO:0000256" key="2">
    <source>
        <dbReference type="ARBA" id="ARBA00005376"/>
    </source>
</evidence>
<evidence type="ECO:0000256" key="1">
    <source>
        <dbReference type="ARBA" id="ARBA00004141"/>
    </source>
</evidence>
<comment type="subcellular location">
    <subcellularLocation>
        <location evidence="1">Membrane</location>
        <topology evidence="1">Multi-pass membrane protein</topology>
    </subcellularLocation>
</comment>
<sequence>MSADRQEIYLDPAIRNWVLLPIMLVMVLVGLLRHHATQLLQSTPKANIKQLRENASLMRARMLRSPNAFELPHSSFESRKAFFTKAFEKGVYLKTPVVDNNGQPPNPMSDPGAMEPMMDMLKKNMAMIVPQTLIMSWVTFFFTGFVLIRLPFPLTLRFKAMLQRDIQTADLDVTWVSALSWYFLNLFGLRSIFTLILGNADSADGMQDMQQMQMGAPQLQPPAEVAKTFQSEKEFLELTVHSWSIESADERLLRQYGKLPAETKSKSA</sequence>
<comment type="caution">
    <text evidence="9">The sequence shown here is derived from an EMBL/GenBank/DDBJ whole genome shotgun (WGS) entry which is preliminary data.</text>
</comment>
<reference evidence="9 10" key="1">
    <citation type="submission" date="2023-09" db="EMBL/GenBank/DDBJ databases">
        <title>Pangenome analysis of Batrachochytrium dendrobatidis and related Chytrids.</title>
        <authorList>
            <person name="Yacoub M.N."/>
            <person name="Stajich J.E."/>
            <person name="James T.Y."/>
        </authorList>
    </citation>
    <scope>NUCLEOTIDE SEQUENCE [LARGE SCALE GENOMIC DNA]</scope>
    <source>
        <strain evidence="9 10">JEL0888</strain>
    </source>
</reference>
<dbReference type="PIRSF" id="PIRSF010045">
    <property type="entry name" value="DUF850_TM_euk"/>
    <property type="match status" value="1"/>
</dbReference>
<feature type="transmembrane region" description="Helical" evidence="8">
    <location>
        <begin position="14"/>
        <end position="32"/>
    </location>
</feature>
<keyword evidence="4 8" id="KW-0812">Transmembrane</keyword>
<evidence type="ECO:0000313" key="10">
    <source>
        <dbReference type="Proteomes" id="UP001527925"/>
    </source>
</evidence>
<dbReference type="SMART" id="SM01415">
    <property type="entry name" value="DUF106"/>
    <property type="match status" value="1"/>
</dbReference>
<protein>
    <recommendedName>
        <fullName evidence="3 7">ER membrane protein complex subunit 3</fullName>
    </recommendedName>
</protein>
<evidence type="ECO:0000256" key="8">
    <source>
        <dbReference type="SAM" id="Phobius"/>
    </source>
</evidence>
<name>A0ABR4N1N8_9FUNG</name>
<accession>A0ABR4N1N8</accession>
<dbReference type="InterPro" id="IPR008568">
    <property type="entry name" value="EMC3"/>
</dbReference>
<gene>
    <name evidence="9" type="ORF">HK105_207060</name>
</gene>
<dbReference type="EMBL" id="JADGIZ020000046">
    <property type="protein sequence ID" value="KAL2913448.1"/>
    <property type="molecule type" value="Genomic_DNA"/>
</dbReference>
<dbReference type="Pfam" id="PF01956">
    <property type="entry name" value="EMC3_TMCO1"/>
    <property type="match status" value="1"/>
</dbReference>
<evidence type="ECO:0000256" key="3">
    <source>
        <dbReference type="ARBA" id="ARBA00020822"/>
    </source>
</evidence>
<feature type="transmembrane region" description="Helical" evidence="8">
    <location>
        <begin position="127"/>
        <end position="148"/>
    </location>
</feature>
<keyword evidence="5 8" id="KW-1133">Transmembrane helix</keyword>